<name>X1ETW7_9ZZZZ</name>
<dbReference type="AlphaFoldDB" id="X1ETW7"/>
<evidence type="ECO:0000313" key="1">
    <source>
        <dbReference type="EMBL" id="GAH20604.1"/>
    </source>
</evidence>
<comment type="caution">
    <text evidence="1">The sequence shown here is derived from an EMBL/GenBank/DDBJ whole genome shotgun (WGS) entry which is preliminary data.</text>
</comment>
<accession>X1ETW7</accession>
<reference evidence="1" key="1">
    <citation type="journal article" date="2014" name="Front. Microbiol.">
        <title>High frequency of phylogenetically diverse reductive dehalogenase-homologous genes in deep subseafloor sedimentary metagenomes.</title>
        <authorList>
            <person name="Kawai M."/>
            <person name="Futagami T."/>
            <person name="Toyoda A."/>
            <person name="Takaki Y."/>
            <person name="Nishi S."/>
            <person name="Hori S."/>
            <person name="Arai W."/>
            <person name="Tsubouchi T."/>
            <person name="Morono Y."/>
            <person name="Uchiyama I."/>
            <person name="Ito T."/>
            <person name="Fujiyama A."/>
            <person name="Inagaki F."/>
            <person name="Takami H."/>
        </authorList>
    </citation>
    <scope>NUCLEOTIDE SEQUENCE</scope>
    <source>
        <strain evidence="1">Expedition CK06-06</strain>
    </source>
</reference>
<organism evidence="1">
    <name type="scientific">marine sediment metagenome</name>
    <dbReference type="NCBI Taxonomy" id="412755"/>
    <lineage>
        <taxon>unclassified sequences</taxon>
        <taxon>metagenomes</taxon>
        <taxon>ecological metagenomes</taxon>
    </lineage>
</organism>
<sequence length="85" mass="9846">LADVKTKEETDGYISCFPGFFKAWFDIYHAKGCYVNYEPESLPWKGWFLQIDGETVSEKPGYIFGFFGDADLRYTEMPPASMFTF</sequence>
<gene>
    <name evidence="1" type="ORF">S01H4_66127</name>
</gene>
<protein>
    <submittedName>
        <fullName evidence="1">Uncharacterized protein</fullName>
    </submittedName>
</protein>
<dbReference type="EMBL" id="BART01040778">
    <property type="protein sequence ID" value="GAH20604.1"/>
    <property type="molecule type" value="Genomic_DNA"/>
</dbReference>
<feature type="non-terminal residue" evidence="1">
    <location>
        <position position="85"/>
    </location>
</feature>
<feature type="non-terminal residue" evidence="1">
    <location>
        <position position="1"/>
    </location>
</feature>
<proteinExistence type="predicted"/>